<feature type="region of interest" description="Disordered" evidence="1">
    <location>
        <begin position="289"/>
        <end position="311"/>
    </location>
</feature>
<keyword evidence="3" id="KW-1185">Reference proteome</keyword>
<gene>
    <name evidence="2" type="ORF">N7537_009305</name>
</gene>
<accession>A0AAD6DSU5</accession>
<dbReference type="GeneID" id="81590601"/>
<sequence>MAQYSYVAALAPLLSNREAITTTRSYPYKEAPESIDGTRPLHVSQRPTPIRMVQSQALAIVASCPSQHQATLVVRIKPFNRIPKPLNSTHALFLVKLDELWFGGLNINPFARAYAPALATYGITQRGFIQFIDGLNEAWLINPSLNYFGMASGAAGMALSAEPFLIGPALGATPLAATGASAVATIQRTKNHLKVWNEKLFNPVGLQAKILKTDKLMPLLGYTGDNVWERYERSAHGGEEAAMDSGDDKSPEQIKSATQRILRQKMEPRAPYVMSPNFDVEALVEMEGMMKQWGGEGGEPDGEAAAQDDAT</sequence>
<dbReference type="PANTHER" id="PTHR38887">
    <property type="entry name" value="CHROMOSOME 21, WHOLE GENOME SHOTGUN SEQUENCE"/>
    <property type="match status" value="1"/>
</dbReference>
<comment type="caution">
    <text evidence="2">The sequence shown here is derived from an EMBL/GenBank/DDBJ whole genome shotgun (WGS) entry which is preliminary data.</text>
</comment>
<dbReference type="InterPro" id="IPR053221">
    <property type="entry name" value="Burnettramic_acid_biosynth"/>
</dbReference>
<evidence type="ECO:0000256" key="1">
    <source>
        <dbReference type="SAM" id="MobiDB-lite"/>
    </source>
</evidence>
<organism evidence="2 3">
    <name type="scientific">Penicillium hordei</name>
    <dbReference type="NCBI Taxonomy" id="40994"/>
    <lineage>
        <taxon>Eukaryota</taxon>
        <taxon>Fungi</taxon>
        <taxon>Dikarya</taxon>
        <taxon>Ascomycota</taxon>
        <taxon>Pezizomycotina</taxon>
        <taxon>Eurotiomycetes</taxon>
        <taxon>Eurotiomycetidae</taxon>
        <taxon>Eurotiales</taxon>
        <taxon>Aspergillaceae</taxon>
        <taxon>Penicillium</taxon>
    </lineage>
</organism>
<dbReference type="PANTHER" id="PTHR38887:SF1">
    <property type="entry name" value="RAS MODIFICATION PROTEIN ERF4"/>
    <property type="match status" value="1"/>
</dbReference>
<name>A0AAD6DSU5_9EURO</name>
<dbReference type="Proteomes" id="UP001213799">
    <property type="component" value="Unassembled WGS sequence"/>
</dbReference>
<proteinExistence type="predicted"/>
<reference evidence="2" key="2">
    <citation type="submission" date="2023-01" db="EMBL/GenBank/DDBJ databases">
        <authorList>
            <person name="Petersen C."/>
        </authorList>
    </citation>
    <scope>NUCLEOTIDE SEQUENCE</scope>
    <source>
        <strain evidence="2">IBT 12815</strain>
    </source>
</reference>
<dbReference type="AlphaFoldDB" id="A0AAD6DSU5"/>
<evidence type="ECO:0000313" key="2">
    <source>
        <dbReference type="EMBL" id="KAJ5592401.1"/>
    </source>
</evidence>
<protein>
    <submittedName>
        <fullName evidence="2">Uncharacterized protein</fullName>
    </submittedName>
</protein>
<dbReference type="RefSeq" id="XP_056749027.1">
    <property type="nucleotide sequence ID" value="XM_056900359.1"/>
</dbReference>
<reference evidence="2" key="1">
    <citation type="journal article" date="2023" name="IMA Fungus">
        <title>Comparative genomic study of the Penicillium genus elucidates a diverse pangenome and 15 lateral gene transfer events.</title>
        <authorList>
            <person name="Petersen C."/>
            <person name="Sorensen T."/>
            <person name="Nielsen M.R."/>
            <person name="Sondergaard T.E."/>
            <person name="Sorensen J.L."/>
            <person name="Fitzpatrick D.A."/>
            <person name="Frisvad J.C."/>
            <person name="Nielsen K.L."/>
        </authorList>
    </citation>
    <scope>NUCLEOTIDE SEQUENCE</scope>
    <source>
        <strain evidence="2">IBT 12815</strain>
    </source>
</reference>
<evidence type="ECO:0000313" key="3">
    <source>
        <dbReference type="Proteomes" id="UP001213799"/>
    </source>
</evidence>
<dbReference type="EMBL" id="JAQJAE010000005">
    <property type="protein sequence ID" value="KAJ5592401.1"/>
    <property type="molecule type" value="Genomic_DNA"/>
</dbReference>